<name>A0ABP6H4M5_9MICO</name>
<sequence>MKANVTGYLPSAASPAHEIQLALRAVSTTTTPHLLGYTAVARMNPFQSLLYREFGSGGIAVAPVLRGHDFRAVGAFRPLSASQTIHFHWMSWALGKITHGADAGRLVGGLLGRIDKFRSDGGKVVWTVHNVYPHDARFVEEELRLQQGLADRADVVHVMARATTDHMDGILDLDPDRTVLAPHPSYVGAYESHVSRAEARAAFGIDADETVFLVFGALKKYKALGEALDAFHRLCDEDPTGRYRLLVAGLPDNDPEVADFVDRCVTDPRVLIDPRRVATDKAQLFLRASDVGLVTYARSLNSGAALLYLSFGLSVVATDTPVFREALPAEAVTYVANPANGDVDGFASGLAQAAQRSREITHDEVLALIAHLDSRQVSAAFRDELGARLGW</sequence>
<dbReference type="Gene3D" id="3.40.50.2000">
    <property type="entry name" value="Glycogen Phosphorylase B"/>
    <property type="match status" value="1"/>
</dbReference>
<proteinExistence type="predicted"/>
<gene>
    <name evidence="1" type="ORF">GCM10009867_22370</name>
</gene>
<keyword evidence="2" id="KW-1185">Reference proteome</keyword>
<dbReference type="RefSeq" id="WP_344193158.1">
    <property type="nucleotide sequence ID" value="NZ_BAAARN010000001.1"/>
</dbReference>
<reference evidence="2" key="1">
    <citation type="journal article" date="2019" name="Int. J. Syst. Evol. Microbiol.">
        <title>The Global Catalogue of Microorganisms (GCM) 10K type strain sequencing project: providing services to taxonomists for standard genome sequencing and annotation.</title>
        <authorList>
            <consortium name="The Broad Institute Genomics Platform"/>
            <consortium name="The Broad Institute Genome Sequencing Center for Infectious Disease"/>
            <person name="Wu L."/>
            <person name="Ma J."/>
        </authorList>
    </citation>
    <scope>NUCLEOTIDE SEQUENCE [LARGE SCALE GENOMIC DNA]</scope>
    <source>
        <strain evidence="2">JCM 16378</strain>
    </source>
</reference>
<accession>A0ABP6H4M5</accession>
<dbReference type="Proteomes" id="UP001501326">
    <property type="component" value="Unassembled WGS sequence"/>
</dbReference>
<dbReference type="Pfam" id="PF13692">
    <property type="entry name" value="Glyco_trans_1_4"/>
    <property type="match status" value="1"/>
</dbReference>
<organism evidence="1 2">
    <name type="scientific">Pedococcus aerophilus</name>
    <dbReference type="NCBI Taxonomy" id="436356"/>
    <lineage>
        <taxon>Bacteria</taxon>
        <taxon>Bacillati</taxon>
        <taxon>Actinomycetota</taxon>
        <taxon>Actinomycetes</taxon>
        <taxon>Micrococcales</taxon>
        <taxon>Intrasporangiaceae</taxon>
        <taxon>Pedococcus</taxon>
    </lineage>
</organism>
<dbReference type="SUPFAM" id="SSF53756">
    <property type="entry name" value="UDP-Glycosyltransferase/glycogen phosphorylase"/>
    <property type="match status" value="1"/>
</dbReference>
<evidence type="ECO:0000313" key="1">
    <source>
        <dbReference type="EMBL" id="GAA2736859.1"/>
    </source>
</evidence>
<dbReference type="EMBL" id="BAAARN010000001">
    <property type="protein sequence ID" value="GAA2736859.1"/>
    <property type="molecule type" value="Genomic_DNA"/>
</dbReference>
<evidence type="ECO:0000313" key="2">
    <source>
        <dbReference type="Proteomes" id="UP001501326"/>
    </source>
</evidence>
<protein>
    <submittedName>
        <fullName evidence="1">Glycosyltransferase</fullName>
    </submittedName>
</protein>
<comment type="caution">
    <text evidence="1">The sequence shown here is derived from an EMBL/GenBank/DDBJ whole genome shotgun (WGS) entry which is preliminary data.</text>
</comment>